<dbReference type="PANTHER" id="PTHR34990">
    <property type="entry name" value="UDP-2,3-DIACYLGLUCOSAMINE HYDROLASE-RELATED"/>
    <property type="match status" value="1"/>
</dbReference>
<keyword evidence="8" id="KW-1185">Reference proteome</keyword>
<name>A0A2S9H1C4_9BURK</name>
<dbReference type="InterPro" id="IPR029052">
    <property type="entry name" value="Metallo-depent_PP-like"/>
</dbReference>
<dbReference type="GO" id="GO:0009245">
    <property type="term" value="P:lipid A biosynthetic process"/>
    <property type="evidence" value="ECO:0007669"/>
    <property type="project" value="TreeGrafter"/>
</dbReference>
<evidence type="ECO:0000256" key="5">
    <source>
        <dbReference type="ARBA" id="ARBA00023211"/>
    </source>
</evidence>
<dbReference type="Pfam" id="PF00149">
    <property type="entry name" value="Metallophos"/>
    <property type="match status" value="1"/>
</dbReference>
<dbReference type="Gene3D" id="3.60.21.10">
    <property type="match status" value="1"/>
</dbReference>
<evidence type="ECO:0000313" key="8">
    <source>
        <dbReference type="Proteomes" id="UP000237839"/>
    </source>
</evidence>
<dbReference type="OrthoDB" id="9802481at2"/>
<keyword evidence="5" id="KW-0464">Manganese</keyword>
<dbReference type="SUPFAM" id="SSF56300">
    <property type="entry name" value="Metallo-dependent phosphatases"/>
    <property type="match status" value="1"/>
</dbReference>
<dbReference type="InterPro" id="IPR004843">
    <property type="entry name" value="Calcineurin-like_PHP"/>
</dbReference>
<keyword evidence="1" id="KW-1003">Cell membrane</keyword>
<dbReference type="Proteomes" id="UP000237839">
    <property type="component" value="Unassembled WGS sequence"/>
</dbReference>
<evidence type="ECO:0000256" key="3">
    <source>
        <dbReference type="ARBA" id="ARBA00022723"/>
    </source>
</evidence>
<comment type="caution">
    <text evidence="7">The sequence shown here is derived from an EMBL/GenBank/DDBJ whole genome shotgun (WGS) entry which is preliminary data.</text>
</comment>
<dbReference type="GO" id="GO:0008758">
    <property type="term" value="F:UDP-2,3-diacylglucosamine hydrolase activity"/>
    <property type="evidence" value="ECO:0007669"/>
    <property type="project" value="TreeGrafter"/>
</dbReference>
<dbReference type="RefSeq" id="WP_105531404.1">
    <property type="nucleotide sequence ID" value="NZ_PUGF01000006.1"/>
</dbReference>
<evidence type="ECO:0000259" key="6">
    <source>
        <dbReference type="Pfam" id="PF00149"/>
    </source>
</evidence>
<dbReference type="CDD" id="cd07398">
    <property type="entry name" value="MPP_YbbF-LpxH"/>
    <property type="match status" value="1"/>
</dbReference>
<sequence>MNNKGSVSEEEQFDFKLRTIFISDIHLGTKGCQAEVLLDFLKRCNAETYYLVGDIVDGWRLKRSWYWPRSHNDVVQKLLRKARKGSRIIYVPGNHDEFLRHYFDLSFGDVEIKNNPIHETADGKRLLVIHGDQYDNVMLYSRWLAFLGDNAYEMLLRLNQPINKVRRWFGLSHWSLSQYLKLKVKNAVNFISCFEGVVAADAAHQNVDGVVCGHIHHAEIRDINGLTYCNDGDWVESCTALVEHMDGKLEILHWLDHYNQRLSELRVAA</sequence>
<evidence type="ECO:0000256" key="2">
    <source>
        <dbReference type="ARBA" id="ARBA00022519"/>
    </source>
</evidence>
<reference evidence="7 8" key="1">
    <citation type="submission" date="2018-02" db="EMBL/GenBank/DDBJ databases">
        <title>Solimicrobium silvestre gen. nov., sp. nov., isolated from alpine forest soil.</title>
        <authorList>
            <person name="Margesin R."/>
            <person name="Albuquerque L."/>
            <person name="Zhang D.-C."/>
            <person name="Froufe H.J.C."/>
            <person name="Severino R."/>
            <person name="Roxo I."/>
            <person name="Egas C."/>
            <person name="Da Costa M.S."/>
        </authorList>
    </citation>
    <scope>NUCLEOTIDE SEQUENCE [LARGE SCALE GENOMIC DNA]</scope>
    <source>
        <strain evidence="7 8">S20-91</strain>
    </source>
</reference>
<dbReference type="AlphaFoldDB" id="A0A2S9H1C4"/>
<dbReference type="InterPro" id="IPR043461">
    <property type="entry name" value="LpxH-like"/>
</dbReference>
<evidence type="ECO:0000256" key="1">
    <source>
        <dbReference type="ARBA" id="ARBA00022475"/>
    </source>
</evidence>
<gene>
    <name evidence="7" type="ORF">S2091_1751</name>
</gene>
<evidence type="ECO:0000313" key="7">
    <source>
        <dbReference type="EMBL" id="PRC93750.1"/>
    </source>
</evidence>
<dbReference type="GO" id="GO:0016020">
    <property type="term" value="C:membrane"/>
    <property type="evidence" value="ECO:0007669"/>
    <property type="project" value="GOC"/>
</dbReference>
<dbReference type="PANTHER" id="PTHR34990:SF2">
    <property type="entry name" value="BLL8164 PROTEIN"/>
    <property type="match status" value="1"/>
</dbReference>
<evidence type="ECO:0000256" key="4">
    <source>
        <dbReference type="ARBA" id="ARBA00023136"/>
    </source>
</evidence>
<protein>
    <recommendedName>
        <fullName evidence="6">Calcineurin-like phosphoesterase domain-containing protein</fullName>
    </recommendedName>
</protein>
<dbReference type="GO" id="GO:0046872">
    <property type="term" value="F:metal ion binding"/>
    <property type="evidence" value="ECO:0007669"/>
    <property type="project" value="UniProtKB-KW"/>
</dbReference>
<proteinExistence type="predicted"/>
<keyword evidence="4" id="KW-0472">Membrane</keyword>
<dbReference type="EMBL" id="PUGF01000006">
    <property type="protein sequence ID" value="PRC93750.1"/>
    <property type="molecule type" value="Genomic_DNA"/>
</dbReference>
<organism evidence="7 8">
    <name type="scientific">Solimicrobium silvestre</name>
    <dbReference type="NCBI Taxonomy" id="2099400"/>
    <lineage>
        <taxon>Bacteria</taxon>
        <taxon>Pseudomonadati</taxon>
        <taxon>Pseudomonadota</taxon>
        <taxon>Betaproteobacteria</taxon>
        <taxon>Burkholderiales</taxon>
        <taxon>Oxalobacteraceae</taxon>
        <taxon>Solimicrobium</taxon>
    </lineage>
</organism>
<feature type="domain" description="Calcineurin-like phosphoesterase" evidence="6">
    <location>
        <begin position="18"/>
        <end position="217"/>
    </location>
</feature>
<keyword evidence="3" id="KW-0479">Metal-binding</keyword>
<accession>A0A2S9H1C4</accession>
<keyword evidence="2" id="KW-0997">Cell inner membrane</keyword>